<dbReference type="AlphaFoldDB" id="A0A9W9EL31"/>
<reference evidence="8" key="1">
    <citation type="submission" date="2022-11" db="EMBL/GenBank/DDBJ databases">
        <authorList>
            <person name="Petersen C."/>
        </authorList>
    </citation>
    <scope>NUCLEOTIDE SEQUENCE</scope>
    <source>
        <strain evidence="8">IBT 30069</strain>
    </source>
</reference>
<dbReference type="InterPro" id="IPR029510">
    <property type="entry name" value="Ald_DH_CS_GLU"/>
</dbReference>
<dbReference type="PROSITE" id="PS00687">
    <property type="entry name" value="ALDEHYDE_DEHYDR_GLU"/>
    <property type="match status" value="1"/>
</dbReference>
<dbReference type="EMBL" id="JAPQKH010000008">
    <property type="protein sequence ID" value="KAJ5083782.1"/>
    <property type="molecule type" value="Genomic_DNA"/>
</dbReference>
<dbReference type="PANTHER" id="PTHR11699">
    <property type="entry name" value="ALDEHYDE DEHYDROGENASE-RELATED"/>
    <property type="match status" value="1"/>
</dbReference>
<sequence length="486" mass="52940">MANVILPVSLGLNFKNDFVQIIDGVAAPTKETRYGINPANLQPNAEAPIATSQDLDRAVDSARQAFSLWSKVPYEERKSAVLAFANAASQLSTEFRDLLIQENGKPMPQAEIETSAAIEWMRAMANIPLPEEVVEDTDTRRIITRYTPIGVVAAIVPWNFPLLLAAAKIAPAVLTGNVVIVKPSPFAPYCGLKLVELAQRFFPRGVVQSLSGDDNLGPWITSHPHIDKISFTGSTATGKSVLQSASKTLKRVTLELGGNDAAIVFPDVNIEKVAEKVALFSFLNSGQICLNVKRIYVHESIFDEFKAALVKVVQGYTIGDGSQHGISHGPVQNSMQYERVKTFFSDIKSQGWEVAVGGDIGSSTGYFITPTVIDRPPEDSRIVVKEPFGPIVPLLSWKDEEEVISRANNTRMGLGASVWTQNLDKAMRVSKEINAGTVWINNHFDLSPLAPLSGHKESGIGTEWGINGLKGFCNLQAVFLNKDTLE</sequence>
<dbReference type="CDD" id="cd07106">
    <property type="entry name" value="ALDH_AldA-AAD23400"/>
    <property type="match status" value="1"/>
</dbReference>
<dbReference type="GO" id="GO:0004029">
    <property type="term" value="F:aldehyde dehydrogenase (NAD+) activity"/>
    <property type="evidence" value="ECO:0007669"/>
    <property type="project" value="UniProtKB-EC"/>
</dbReference>
<evidence type="ECO:0000256" key="2">
    <source>
        <dbReference type="ARBA" id="ARBA00023002"/>
    </source>
</evidence>
<dbReference type="InterPro" id="IPR016163">
    <property type="entry name" value="Ald_DH_C"/>
</dbReference>
<keyword evidence="9" id="KW-1185">Reference proteome</keyword>
<comment type="caution">
    <text evidence="8">The sequence shown here is derived from an EMBL/GenBank/DDBJ whole genome shotgun (WGS) entry which is preliminary data.</text>
</comment>
<dbReference type="InterPro" id="IPR016161">
    <property type="entry name" value="Ald_DH/histidinol_DH"/>
</dbReference>
<dbReference type="EC" id="1.2.1.3" evidence="3"/>
<accession>A0A9W9EL31</accession>
<evidence type="ECO:0000256" key="1">
    <source>
        <dbReference type="ARBA" id="ARBA00009986"/>
    </source>
</evidence>
<dbReference type="SUPFAM" id="SSF53720">
    <property type="entry name" value="ALDH-like"/>
    <property type="match status" value="1"/>
</dbReference>
<feature type="active site" evidence="5">
    <location>
        <position position="255"/>
    </location>
</feature>
<dbReference type="PROSITE" id="PS00070">
    <property type="entry name" value="ALDEHYDE_DEHYDR_CYS"/>
    <property type="match status" value="1"/>
</dbReference>
<reference evidence="8" key="2">
    <citation type="journal article" date="2023" name="IMA Fungus">
        <title>Comparative genomic study of the Penicillium genus elucidates a diverse pangenome and 15 lateral gene transfer events.</title>
        <authorList>
            <person name="Petersen C."/>
            <person name="Sorensen T."/>
            <person name="Nielsen M.R."/>
            <person name="Sondergaard T.E."/>
            <person name="Sorensen J.L."/>
            <person name="Fitzpatrick D.A."/>
            <person name="Frisvad J.C."/>
            <person name="Nielsen K.L."/>
        </authorList>
    </citation>
    <scope>NUCLEOTIDE SEQUENCE</scope>
    <source>
        <strain evidence="8">IBT 30069</strain>
    </source>
</reference>
<dbReference type="FunFam" id="3.40.309.10:FF:000009">
    <property type="entry name" value="Aldehyde dehydrogenase A"/>
    <property type="match status" value="1"/>
</dbReference>
<dbReference type="FunFam" id="3.40.605.10:FF:000007">
    <property type="entry name" value="NAD/NADP-dependent betaine aldehyde dehydrogenase"/>
    <property type="match status" value="1"/>
</dbReference>
<evidence type="ECO:0000256" key="3">
    <source>
        <dbReference type="ARBA" id="ARBA00024226"/>
    </source>
</evidence>
<evidence type="ECO:0000256" key="6">
    <source>
        <dbReference type="RuleBase" id="RU003345"/>
    </source>
</evidence>
<name>A0A9W9EL31_9EURO</name>
<evidence type="ECO:0000313" key="8">
    <source>
        <dbReference type="EMBL" id="KAJ5083782.1"/>
    </source>
</evidence>
<dbReference type="Gene3D" id="3.40.309.10">
    <property type="entry name" value="Aldehyde Dehydrogenase, Chain A, domain 2"/>
    <property type="match status" value="1"/>
</dbReference>
<evidence type="ECO:0000313" key="9">
    <source>
        <dbReference type="Proteomes" id="UP001149165"/>
    </source>
</evidence>
<comment type="similarity">
    <text evidence="1 6">Belongs to the aldehyde dehydrogenase family.</text>
</comment>
<feature type="domain" description="Aldehyde dehydrogenase" evidence="7">
    <location>
        <begin position="32"/>
        <end position="478"/>
    </location>
</feature>
<dbReference type="InterPro" id="IPR015590">
    <property type="entry name" value="Aldehyde_DH_dom"/>
</dbReference>
<dbReference type="Pfam" id="PF00171">
    <property type="entry name" value="Aldedh"/>
    <property type="match status" value="1"/>
</dbReference>
<dbReference type="OrthoDB" id="310895at2759"/>
<protein>
    <recommendedName>
        <fullName evidence="3">aldehyde dehydrogenase (NAD(+))</fullName>
        <ecNumber evidence="3">1.2.1.3</ecNumber>
    </recommendedName>
</protein>
<dbReference type="Proteomes" id="UP001149165">
    <property type="component" value="Unassembled WGS sequence"/>
</dbReference>
<gene>
    <name evidence="8" type="ORF">N7456_013209</name>
</gene>
<dbReference type="InterPro" id="IPR044086">
    <property type="entry name" value="LUC3-like"/>
</dbReference>
<keyword evidence="2 6" id="KW-0560">Oxidoreductase</keyword>
<organism evidence="8 9">
    <name type="scientific">Penicillium angulare</name>
    <dbReference type="NCBI Taxonomy" id="116970"/>
    <lineage>
        <taxon>Eukaryota</taxon>
        <taxon>Fungi</taxon>
        <taxon>Dikarya</taxon>
        <taxon>Ascomycota</taxon>
        <taxon>Pezizomycotina</taxon>
        <taxon>Eurotiomycetes</taxon>
        <taxon>Eurotiomycetidae</taxon>
        <taxon>Eurotiales</taxon>
        <taxon>Aspergillaceae</taxon>
        <taxon>Penicillium</taxon>
    </lineage>
</organism>
<dbReference type="Gene3D" id="3.40.605.10">
    <property type="entry name" value="Aldehyde Dehydrogenase, Chain A, domain 1"/>
    <property type="match status" value="1"/>
</dbReference>
<proteinExistence type="inferred from homology"/>
<evidence type="ECO:0000256" key="5">
    <source>
        <dbReference type="PROSITE-ProRule" id="PRU10007"/>
    </source>
</evidence>
<comment type="catalytic activity">
    <reaction evidence="4">
        <text>an aldehyde + NAD(+) + H2O = a carboxylate + NADH + 2 H(+)</text>
        <dbReference type="Rhea" id="RHEA:16185"/>
        <dbReference type="ChEBI" id="CHEBI:15377"/>
        <dbReference type="ChEBI" id="CHEBI:15378"/>
        <dbReference type="ChEBI" id="CHEBI:17478"/>
        <dbReference type="ChEBI" id="CHEBI:29067"/>
        <dbReference type="ChEBI" id="CHEBI:57540"/>
        <dbReference type="ChEBI" id="CHEBI:57945"/>
        <dbReference type="EC" id="1.2.1.3"/>
    </reaction>
</comment>
<dbReference type="InterPro" id="IPR016162">
    <property type="entry name" value="Ald_DH_N"/>
</dbReference>
<evidence type="ECO:0000256" key="4">
    <source>
        <dbReference type="ARBA" id="ARBA00049194"/>
    </source>
</evidence>
<dbReference type="InterPro" id="IPR016160">
    <property type="entry name" value="Ald_DH_CS_CYS"/>
</dbReference>
<evidence type="ECO:0000259" key="7">
    <source>
        <dbReference type="Pfam" id="PF00171"/>
    </source>
</evidence>